<dbReference type="Proteomes" id="UP000319040">
    <property type="component" value="Unassembled WGS sequence"/>
</dbReference>
<name>A0A521CNJ4_SACCC</name>
<evidence type="ECO:0000313" key="1">
    <source>
        <dbReference type="EMBL" id="SMO60955.1"/>
    </source>
</evidence>
<evidence type="ECO:0008006" key="3">
    <source>
        <dbReference type="Google" id="ProtNLM"/>
    </source>
</evidence>
<organism evidence="1 2">
    <name type="scientific">Saccharicrinis carchari</name>
    <dbReference type="NCBI Taxonomy" id="1168039"/>
    <lineage>
        <taxon>Bacteria</taxon>
        <taxon>Pseudomonadati</taxon>
        <taxon>Bacteroidota</taxon>
        <taxon>Bacteroidia</taxon>
        <taxon>Marinilabiliales</taxon>
        <taxon>Marinilabiliaceae</taxon>
        <taxon>Saccharicrinis</taxon>
    </lineage>
</organism>
<dbReference type="AlphaFoldDB" id="A0A521CNJ4"/>
<dbReference type="OrthoDB" id="1095125at2"/>
<reference evidence="1 2" key="1">
    <citation type="submission" date="2017-05" db="EMBL/GenBank/DDBJ databases">
        <authorList>
            <person name="Varghese N."/>
            <person name="Submissions S."/>
        </authorList>
    </citation>
    <scope>NUCLEOTIDE SEQUENCE [LARGE SCALE GENOMIC DNA]</scope>
    <source>
        <strain evidence="1 2">DSM 27040</strain>
    </source>
</reference>
<proteinExistence type="predicted"/>
<dbReference type="RefSeq" id="WP_142533026.1">
    <property type="nucleotide sequence ID" value="NZ_FXTB01000003.1"/>
</dbReference>
<dbReference type="InterPro" id="IPR032574">
    <property type="entry name" value="DUF4924"/>
</dbReference>
<dbReference type="Pfam" id="PF16271">
    <property type="entry name" value="DUF4924"/>
    <property type="match status" value="1"/>
</dbReference>
<evidence type="ECO:0000313" key="2">
    <source>
        <dbReference type="Proteomes" id="UP000319040"/>
    </source>
</evidence>
<sequence length="183" mass="21433">MIVAKEKRHSNIVEYILYMWQVEDLIRAYQFDMEAIKKNVIPQYNMSGEVLHETIAWYDNLIEMMTLEQIKEKGHLQVITNLVNDLHRLHLELIANKKEIAYHHVYGATLPFINEFDQKTGKKLSNEIELCLTGIYSKFLLTLQQKEISKGTEEAIKAFSSYLALLAAKYHEEQKAEETKNKE</sequence>
<gene>
    <name evidence="1" type="ORF">SAMN06265379_103336</name>
</gene>
<protein>
    <recommendedName>
        <fullName evidence="3">DUF4924 domain-containing protein</fullName>
    </recommendedName>
</protein>
<dbReference type="EMBL" id="FXTB01000003">
    <property type="protein sequence ID" value="SMO60955.1"/>
    <property type="molecule type" value="Genomic_DNA"/>
</dbReference>
<accession>A0A521CNJ4</accession>
<keyword evidence="2" id="KW-1185">Reference proteome</keyword>